<accession>A0A166FIK1</accession>
<feature type="compositionally biased region" description="Basic and acidic residues" evidence="6">
    <location>
        <begin position="283"/>
        <end position="295"/>
    </location>
</feature>
<dbReference type="PROSITE" id="PS51194">
    <property type="entry name" value="HELICASE_CTER"/>
    <property type="match status" value="1"/>
</dbReference>
<dbReference type="PANTHER" id="PTHR24031">
    <property type="entry name" value="RNA HELICASE"/>
    <property type="match status" value="1"/>
</dbReference>
<keyword evidence="3 5" id="KW-0067">ATP-binding</keyword>
<keyword evidence="1 5" id="KW-0547">Nucleotide-binding</keyword>
<feature type="compositionally biased region" description="Acidic residues" evidence="6">
    <location>
        <begin position="296"/>
        <end position="316"/>
    </location>
</feature>
<evidence type="ECO:0000256" key="5">
    <source>
        <dbReference type="RuleBase" id="RU365068"/>
    </source>
</evidence>
<evidence type="ECO:0000256" key="4">
    <source>
        <dbReference type="ARBA" id="ARBA00022884"/>
    </source>
</evidence>
<evidence type="ECO:0000256" key="6">
    <source>
        <dbReference type="SAM" id="MobiDB-lite"/>
    </source>
</evidence>
<dbReference type="Gramene" id="KZN07824">
    <property type="protein sequence ID" value="KZN07824"/>
    <property type="gene ID" value="DCAR_008661"/>
</dbReference>
<reference evidence="9" key="1">
    <citation type="journal article" date="2016" name="Nat. Genet.">
        <title>A high-quality carrot genome assembly provides new insights into carotenoid accumulation and asterid genome evolution.</title>
        <authorList>
            <person name="Iorizzo M."/>
            <person name="Ellison S."/>
            <person name="Senalik D."/>
            <person name="Zeng P."/>
            <person name="Satapoomin P."/>
            <person name="Huang J."/>
            <person name="Bowman M."/>
            <person name="Iovene M."/>
            <person name="Sanseverino W."/>
            <person name="Cavagnaro P."/>
            <person name="Yildiz M."/>
            <person name="Macko-Podgorni A."/>
            <person name="Moranska E."/>
            <person name="Grzebelus E."/>
            <person name="Grzebelus D."/>
            <person name="Ashrafi H."/>
            <person name="Zheng Z."/>
            <person name="Cheng S."/>
            <person name="Spooner D."/>
            <person name="Van Deynze A."/>
            <person name="Simon P."/>
        </authorList>
    </citation>
    <scope>NUCLEOTIDE SEQUENCE [LARGE SCALE GENOMIC DNA]</scope>
    <source>
        <tissue evidence="9">Leaf</tissue>
    </source>
</reference>
<dbReference type="SMART" id="SM00490">
    <property type="entry name" value="HELICc"/>
    <property type="match status" value="1"/>
</dbReference>
<dbReference type="PROSITE" id="PS51192">
    <property type="entry name" value="HELICASE_ATP_BIND_1"/>
    <property type="match status" value="1"/>
</dbReference>
<comment type="similarity">
    <text evidence="5">Belongs to the DEAD box helicase family.</text>
</comment>
<dbReference type="SMART" id="SM00487">
    <property type="entry name" value="DEXDc"/>
    <property type="match status" value="1"/>
</dbReference>
<dbReference type="Gene3D" id="3.40.50.300">
    <property type="entry name" value="P-loop containing nucleotide triphosphate hydrolases"/>
    <property type="match status" value="2"/>
</dbReference>
<feature type="compositionally biased region" description="Low complexity" evidence="6">
    <location>
        <begin position="111"/>
        <end position="121"/>
    </location>
</feature>
<dbReference type="EMBL" id="LNRQ01000002">
    <property type="protein sequence ID" value="KZN07824.1"/>
    <property type="molecule type" value="Genomic_DNA"/>
</dbReference>
<dbReference type="GO" id="GO:0003723">
    <property type="term" value="F:RNA binding"/>
    <property type="evidence" value="ECO:0007669"/>
    <property type="project" value="UniProtKB-UniRule"/>
</dbReference>
<evidence type="ECO:0000256" key="2">
    <source>
        <dbReference type="ARBA" id="ARBA00022801"/>
    </source>
</evidence>
<dbReference type="Pfam" id="PF00271">
    <property type="entry name" value="Helicase_C"/>
    <property type="match status" value="1"/>
</dbReference>
<feature type="compositionally biased region" description="Basic and acidic residues" evidence="6">
    <location>
        <begin position="198"/>
        <end position="231"/>
    </location>
</feature>
<dbReference type="GO" id="GO:0005524">
    <property type="term" value="F:ATP binding"/>
    <property type="evidence" value="ECO:0007669"/>
    <property type="project" value="UniProtKB-UniRule"/>
</dbReference>
<feature type="region of interest" description="Disordered" evidence="6">
    <location>
        <begin position="82"/>
        <end position="322"/>
    </location>
</feature>
<name>A0A166FIK1_DAUCS</name>
<evidence type="ECO:0000259" key="8">
    <source>
        <dbReference type="PROSITE" id="PS51194"/>
    </source>
</evidence>
<feature type="domain" description="Helicase ATP-binding" evidence="7">
    <location>
        <begin position="330"/>
        <end position="513"/>
    </location>
</feature>
<dbReference type="EC" id="3.6.4.13" evidence="5"/>
<comment type="domain">
    <text evidence="5">The Q motif is unique to and characteristic of the DEAD box family of RNA helicases and controls ATP binding and hydrolysis.</text>
</comment>
<comment type="function">
    <text evidence="5">RNA helicase.</text>
</comment>
<dbReference type="InterPro" id="IPR014001">
    <property type="entry name" value="Helicase_ATP-bd"/>
</dbReference>
<keyword evidence="5" id="KW-0347">Helicase</keyword>
<dbReference type="SUPFAM" id="SSF52540">
    <property type="entry name" value="P-loop containing nucleoside triphosphate hydrolases"/>
    <property type="match status" value="1"/>
</dbReference>
<dbReference type="InterPro" id="IPR011545">
    <property type="entry name" value="DEAD/DEAH_box_helicase_dom"/>
</dbReference>
<dbReference type="GO" id="GO:0003724">
    <property type="term" value="F:RNA helicase activity"/>
    <property type="evidence" value="ECO:0007669"/>
    <property type="project" value="UniProtKB-EC"/>
</dbReference>
<sequence length="734" mass="80892">MKTTNPRPIPKTTRGLSIFCRVFPHKLRYQSLAPLNAARTFSSVNKSSSKSLIEDEAQLSDWVSDLSSHSFLAHNKSKKLYTDDDNDDDDFAHKRRRRRADDDGDDDFASRRGASRANRAGSFGGHFDRKREYGSSDYAVSSRARGGGSVNGPRGGRDFDSNDYGRGGGVSSRSRGRGGRDFDSGAYARGGVSNRGRGGRDFDTDSHGRARGGRRDSFDLSSRDYKLETRGGRASQLGSRGDRGGGRGGMRAATSVSKRAGLILSDTDDFDENEVEDEDTDEGVEKVRDSFRELISEENSDDNSESVDDTDDDDEASANANSFSRMEIIDSPSASRKDVLAKARTGTGKTVAFLLPSIELVTKSPPVGHDQKRPPIIVLVICPTRELASQAAAEANKLLKYHPSIGVQVVIGGTRLGLEQKRMQTNPCQILVATPGRLKDHIENTAGFATRLMGVKALVLDEADHLLDMGFRKDIERIIAAVPKQRQTLLFSATVPQEVRQICHVALKRDHEYIDTVKGSEETHAQVLVFCTTAMVTRLVADLLGELKLNVREIHSRKPQSYRTRVSDEFRKSKGLILVTSDVSARGVDYPDVTLVIQVGIPADKEQYIHRLGRTGRKGKEGLGILLLAPWEEYFLSTIRDLPISKASLPSVDPDTKRKVEKALSHVEMKNKEAAYQAWLGYYNSVKSVGKDKYRLVELANEFSRCMGLDNPPAVSKLVLGKMGLRNIPGLRSK</sequence>
<organism evidence="9">
    <name type="scientific">Daucus carota subsp. sativus</name>
    <name type="common">Carrot</name>
    <dbReference type="NCBI Taxonomy" id="79200"/>
    <lineage>
        <taxon>Eukaryota</taxon>
        <taxon>Viridiplantae</taxon>
        <taxon>Streptophyta</taxon>
        <taxon>Embryophyta</taxon>
        <taxon>Tracheophyta</taxon>
        <taxon>Spermatophyta</taxon>
        <taxon>Magnoliopsida</taxon>
        <taxon>eudicotyledons</taxon>
        <taxon>Gunneridae</taxon>
        <taxon>Pentapetalae</taxon>
        <taxon>asterids</taxon>
        <taxon>campanulids</taxon>
        <taxon>Apiales</taxon>
        <taxon>Apiaceae</taxon>
        <taxon>Apioideae</taxon>
        <taxon>Scandiceae</taxon>
        <taxon>Daucinae</taxon>
        <taxon>Daucus</taxon>
        <taxon>Daucus sect. Daucus</taxon>
    </lineage>
</organism>
<gene>
    <name evidence="9" type="ORF">DCAR_008661</name>
</gene>
<dbReference type="STRING" id="79200.A0A166FIK1"/>
<dbReference type="CDD" id="cd18787">
    <property type="entry name" value="SF2_C_DEAD"/>
    <property type="match status" value="1"/>
</dbReference>
<dbReference type="AlphaFoldDB" id="A0A166FIK1"/>
<protein>
    <recommendedName>
        <fullName evidence="5">ATP-dependent RNA helicase</fullName>
        <ecNumber evidence="5">3.6.4.13</ecNumber>
    </recommendedName>
</protein>
<feature type="compositionally biased region" description="Gly residues" evidence="6">
    <location>
        <begin position="145"/>
        <end position="154"/>
    </location>
</feature>
<comment type="caution">
    <text evidence="9">The sequence shown here is derived from an EMBL/GenBank/DDBJ whole genome shotgun (WGS) entry which is preliminary data.</text>
</comment>
<proteinExistence type="inferred from homology"/>
<evidence type="ECO:0000259" key="7">
    <source>
        <dbReference type="PROSITE" id="PS51192"/>
    </source>
</evidence>
<evidence type="ECO:0000256" key="3">
    <source>
        <dbReference type="ARBA" id="ARBA00022840"/>
    </source>
</evidence>
<evidence type="ECO:0000313" key="9">
    <source>
        <dbReference type="EMBL" id="KZN07824.1"/>
    </source>
</evidence>
<dbReference type="GO" id="GO:0016787">
    <property type="term" value="F:hydrolase activity"/>
    <property type="evidence" value="ECO:0007669"/>
    <property type="project" value="UniProtKB-KW"/>
</dbReference>
<comment type="catalytic activity">
    <reaction evidence="5">
        <text>ATP + H2O = ADP + phosphate + H(+)</text>
        <dbReference type="Rhea" id="RHEA:13065"/>
        <dbReference type="ChEBI" id="CHEBI:15377"/>
        <dbReference type="ChEBI" id="CHEBI:15378"/>
        <dbReference type="ChEBI" id="CHEBI:30616"/>
        <dbReference type="ChEBI" id="CHEBI:43474"/>
        <dbReference type="ChEBI" id="CHEBI:456216"/>
        <dbReference type="EC" id="3.6.4.13"/>
    </reaction>
</comment>
<dbReference type="InterPro" id="IPR027417">
    <property type="entry name" value="P-loop_NTPase"/>
</dbReference>
<keyword evidence="4 5" id="KW-0694">RNA-binding</keyword>
<dbReference type="InterPro" id="IPR001650">
    <property type="entry name" value="Helicase_C-like"/>
</dbReference>
<feature type="compositionally biased region" description="Acidic residues" evidence="6">
    <location>
        <begin position="266"/>
        <end position="282"/>
    </location>
</feature>
<evidence type="ECO:0000256" key="1">
    <source>
        <dbReference type="ARBA" id="ARBA00022741"/>
    </source>
</evidence>
<keyword evidence="2 5" id="KW-0378">Hydrolase</keyword>
<dbReference type="Pfam" id="PF00270">
    <property type="entry name" value="DEAD"/>
    <property type="match status" value="1"/>
</dbReference>
<feature type="domain" description="Helicase C-terminal" evidence="8">
    <location>
        <begin position="508"/>
        <end position="661"/>
    </location>
</feature>